<organism evidence="15 16">
    <name type="scientific">Streptomyces syringium</name>
    <dbReference type="NCBI Taxonomy" id="76729"/>
    <lineage>
        <taxon>Bacteria</taxon>
        <taxon>Bacillati</taxon>
        <taxon>Actinomycetota</taxon>
        <taxon>Actinomycetes</taxon>
        <taxon>Kitasatosporales</taxon>
        <taxon>Streptomycetaceae</taxon>
        <taxon>Streptomyces</taxon>
    </lineage>
</organism>
<dbReference type="InterPro" id="IPR049490">
    <property type="entry name" value="C883_1060-like_KR_N"/>
</dbReference>
<evidence type="ECO:0000313" key="15">
    <source>
        <dbReference type="EMBL" id="MBP2406545.1"/>
    </source>
</evidence>
<dbReference type="Pfam" id="PF08659">
    <property type="entry name" value="KR"/>
    <property type="match status" value="3"/>
</dbReference>
<dbReference type="InterPro" id="IPR036291">
    <property type="entry name" value="NAD(P)-bd_dom_sf"/>
</dbReference>
<dbReference type="RefSeq" id="WP_307842187.1">
    <property type="nucleotide sequence ID" value="NZ_JAGIOH010000001.1"/>
</dbReference>
<dbReference type="PROSITE" id="PS00012">
    <property type="entry name" value="PHOSPHOPANTETHEINE"/>
    <property type="match status" value="1"/>
</dbReference>
<dbReference type="SUPFAM" id="SSF53335">
    <property type="entry name" value="S-adenosyl-L-methionine-dependent methyltransferases"/>
    <property type="match status" value="1"/>
</dbReference>
<dbReference type="Pfam" id="PF00109">
    <property type="entry name" value="ketoacyl-synt"/>
    <property type="match status" value="3"/>
</dbReference>
<feature type="domain" description="Carrier" evidence="12">
    <location>
        <begin position="324"/>
        <end position="401"/>
    </location>
</feature>
<feature type="domain" description="Ketosynthase family 3 (KS3)" evidence="13">
    <location>
        <begin position="3608"/>
        <end position="4044"/>
    </location>
</feature>
<dbReference type="CDD" id="cd08953">
    <property type="entry name" value="KR_2_SDR_x"/>
    <property type="match status" value="3"/>
</dbReference>
<evidence type="ECO:0000256" key="4">
    <source>
        <dbReference type="ARBA" id="ARBA00022490"/>
    </source>
</evidence>
<accession>A0ABS4YD04</accession>
<dbReference type="SMART" id="SM01294">
    <property type="entry name" value="PKS_PP_betabranch"/>
    <property type="match status" value="1"/>
</dbReference>
<keyword evidence="8" id="KW-0511">Multifunctional enzyme</keyword>
<dbReference type="SUPFAM" id="SSF51735">
    <property type="entry name" value="NAD(P)-binding Rossmann-fold domains"/>
    <property type="match status" value="5"/>
</dbReference>
<keyword evidence="16" id="KW-1185">Reference proteome</keyword>
<dbReference type="PANTHER" id="PTHR43775:SF37">
    <property type="entry name" value="SI:DKEY-61P9.11"/>
    <property type="match status" value="1"/>
</dbReference>
<dbReference type="EMBL" id="JAGIOH010000001">
    <property type="protein sequence ID" value="MBP2406545.1"/>
    <property type="molecule type" value="Genomic_DNA"/>
</dbReference>
<gene>
    <name evidence="15" type="ORF">JO379_006014</name>
</gene>
<keyword evidence="9" id="KW-0012">Acyltransferase</keyword>
<dbReference type="Pfam" id="PF00550">
    <property type="entry name" value="PP-binding"/>
    <property type="match status" value="4"/>
</dbReference>
<proteinExistence type="predicted"/>
<feature type="domain" description="Carrier" evidence="12">
    <location>
        <begin position="4282"/>
        <end position="4356"/>
    </location>
</feature>
<dbReference type="Pfam" id="PF22336">
    <property type="entry name" value="RhiE-like_linker"/>
    <property type="match status" value="3"/>
</dbReference>
<dbReference type="SUPFAM" id="SSF53901">
    <property type="entry name" value="Thiolase-like"/>
    <property type="match status" value="3"/>
</dbReference>
<keyword evidence="15" id="KW-0489">Methyltransferase</keyword>
<dbReference type="InterPro" id="IPR020806">
    <property type="entry name" value="PKS_PP-bd"/>
</dbReference>
<feature type="compositionally biased region" description="Basic and acidic residues" evidence="11">
    <location>
        <begin position="851"/>
        <end position="868"/>
    </location>
</feature>
<dbReference type="InterPro" id="IPR020807">
    <property type="entry name" value="PKS_DH"/>
</dbReference>
<dbReference type="InterPro" id="IPR009081">
    <property type="entry name" value="PP-bd_ACP"/>
</dbReference>
<dbReference type="InterPro" id="IPR049900">
    <property type="entry name" value="PKS_mFAS_DH"/>
</dbReference>
<evidence type="ECO:0000256" key="9">
    <source>
        <dbReference type="ARBA" id="ARBA00023315"/>
    </source>
</evidence>
<feature type="region of interest" description="Disordered" evidence="11">
    <location>
        <begin position="288"/>
        <end position="327"/>
    </location>
</feature>
<protein>
    <submittedName>
        <fullName evidence="15">Acyl transferase domain-containing protein/SAM-dependent methyltransferase</fullName>
    </submittedName>
</protein>
<dbReference type="Proteomes" id="UP001519291">
    <property type="component" value="Unassembled WGS sequence"/>
</dbReference>
<dbReference type="InterPro" id="IPR013217">
    <property type="entry name" value="Methyltransf_12"/>
</dbReference>
<dbReference type="Gene3D" id="1.10.1240.100">
    <property type="match status" value="3"/>
</dbReference>
<dbReference type="GeneID" id="91572858"/>
<dbReference type="InterPro" id="IPR032821">
    <property type="entry name" value="PKS_assoc"/>
</dbReference>
<sequence>MDRRSVRCVLHLNRDNPIVDDHRVHGVRTLPGVTFLDIVCRLLAARDIPLDGTELSDVLFVEPVVTTESFDRELVIALEPDPDSDVFHVTATSRRTQDGTPVDDAVTTHLRATLRTGLPPLTGALEPAAPGTPRDVAEVYATGRSAGIEHRAFMRCAGTLRATADRVRSEIALGDEARATVADFLLHPALLDGSTMQSYALVFDGVDADGRPLIPLHIAAFRAARTLGDACTVDLRLRPAGTGDDVVKADIDLYDRSGAPAARFTGLTFKRIRSTAAITRLTNGTSAAAPALDGHPAGPTAPSASSAPSALSALSTSTPASADGEPGDIRAEIVELVRRAVGDPTLVVDGDRGFYDLGLESTHLLTLVRALEERWDIALYPTLLFEYPTVDAVADHLAELLPDDWHTRTAAAAPEEDTPARTGCLTGVWQTAPRPSAPATGSLLVIGDLPVRPGQITARRGTAFRRVAHHEYEIRPGEAADLRQLVADLGAPPEAVLHVAEHTEHATADLPEAVRAACCEVLALAQALADGPVPVVHVGPAPVAAAVAGLARTVRLEQPRLAITAVECDGPADPQALLAEFADPDETWVRHTPGRRHVRRYRAADLGGPATVRPGGVYLITGGAGGIGRELAARLTERGATAVLTGRSPQPQPSAGRYLRADVTVPAEVSALVTDVLDRYGRLDGVVHAAGVLRDGLFTAKSAADVAAVLAPKVRGTVLLHEATRHLDLDFFAVFSSVTGVAGNVGQSDYAAANAFMDAYAREHRLTSFAWPLWAEGGMRTDPAAEALFRRQGQVPLPTTDGLDVFEQALALAGTEVVVLHGDPERAARSLGLPAADAAFGAAETPGAHHGTPDAEHRALPREADRAPEADGDIAVIGVAGRYPMAEDLDQFWANLLAGRDCVTEIPEERWAAAGFYEPERAPGRSYSKWGGFLDGIDEFDPAFFRITPREAEGMDPQERLFLQTSWHALEDAGLTRADVSGRPVGVFAGVMFTQYQMLGLGAEDRLPVLPTSFSSAVANRLSYFLDLRGPSLALDTMCSSSLTALHLACESLRSGDSELALAGGVNLIVHPYKYLHLSQVGFVSSDGRCRAFGAGGDGYVPGEGVGVVVLKPLARALEDGDRVLGVIKGSAVNHGGRAGGFFVPNPTAQADVVRRALHKADVDPASIGYIETHGTGTALGDPIEIAALSQVYGDTPCRLGSVKSGVGHLEPAAGIASLTKVLLQLRHRTLVPSLHAEPANTVIDWDATGLTVQREAAPWPAGPGTPRRAGVSAFGAGGANAHVVVEEFPQSWASDAAAVGPQVVLLSARTPQALRELAERYLRLPAADRLAEVAELAGLTGADPEAELDELGLDADDLRRLARALADGFPGPAPHVDARSTLAGLAAAVQDATGSDAPLADIAYTTQIGREAMEERLAVVASDTAELRSVLRAFLDGAETAGYRGTVTGRSTAATPDSTDPHALARGWAAGAAPDWRALHRDRKARKVALPHYPFARVRCWVDVAPPAQAPRAVAAPAAERPRATAAFETVPLDVPVWEACPAPALLSTPTGPVVVLHAPDRAGLARELATRHEGAVLAELGTPVSVTPRLVYVLTGATGAAGHETDRVARAEAAGVKALLRYARDWSRLTALDWVVVTTGAAAAPGRDVTDPYAAGIAGFARVLENEHPAWSVATVDLDPAHASADLVTTAPRGTRLACTGAVRHTQVLRPAPATDGPVPLRRGGTYVIIGGARGIGLAIGRRLVEDWAARVVLVGRRELSGTDLGDRIRYVRADATDARQLAAVLDEAGPVHGVVHAALVQRDRLVRNLSDADLAESLAAKSGVAAALVDALRGHSPDFLVFFSSAQSFTGDAGLANYAAGSTFLDAYAHALDARLPYPVRAVNWGFWGTVGAVADDTHRDRLTAAGFGSITPEAGFAALVEALRQPAPQAVVVPGTEELRARMGATRTETTDVTPTGGQLSTTDLRVVEDFHALDRQMTTIASGALLALLDDLGAWRGPAPDADEVARRVGVTPRYARLLHTVLDMLADAGLTEAGDGRHRPVPAALAEARAGGHLRQLDELADAHPESAVFVRLLALCLEHYPQLLRGELLATELLFPASGTSLMERVYRGNPISDLYNDLLTGHLVAHVERRLAELPADAKVRILEVGSGTGGTSAGLLRALRPYGERVEYWYTDLSVTFLAHGRREFGEQYPFLRFKRLDLDTDPVTQGFPADGFDLAVGANVLHATSDVGRAVRHLRGVLRAGGELLLNELTSVTLAATLTYGLFDGWWAHTDTALRLPGSPLLDVPGWTGLLTGVGYDAVSAMPGAAETTRNFQHILVARADDPATPGAAGETSLTGFTDALLALTSEASGIPLEDLDLDRAIGDYGFDSVSYSLLATRLNDEFALEVTPALFYETPTLRALADRLVRDYPELQHRHTAAPAPAEPAAAVAAHRPEQTPAPAPAPAPTAPVTAPAEPEAIAVIGMSGRMPASRDLDAFWQHLVAGDDLITDVPADRWETRSLPDGVHAHRGGFVHDVDMFDPLFFGISPHEAAGMDPQQRLVLEGVWTALEDAGLAPGSLAGSDVGLFIGAGSSDYEEVRKAADVPVDAHAATATTHSILVNRVSYLLDLHGPSEPVNTGCSSSLVAIHRAAEAIRSGECDIAVAGGINLILSPHNHVLLSNTGMLSPTGRCQTFDARADGFVRSEGFGLVVLTRASLAGRHRVRAWLRGTAVNHGGRARSLTAPNPAAQAAMIVRAHERAGGDPTTVGYLETHGTGTELGDPVEINGLRLAFDELLNRRGLPAPAEPFCGIGAVKANVGHLESAAGAAGVIKVLLAMEHGVLPPVAGLGEQNPHLRLDGSPFRLVRSAQAWPRPDGGRPRRAGVSSFGYGGVNAHVVLEEAEPVRAPQRPHGPWVFPLSARTPDALRRYAAALLAALDRTPDLADVAHTLQHGRDAMAERLAVTAADRHTLAAALSAAAEGADHPALARPDGTTPADRWVAGRQVDWPEGGVLIPLPTYPFERRRCWVGPQEPEPLGDAVAPAAPAGMYAPRPRPVADVAARGPVTGPVWVLGCDDFPAADVHRVEGAPLQSLPTPAAVHAVVRGEAGVLDLFRIVTHLQSRPGAAGELSLTVVTRDAAGPLSTPTDPMAAAARGLARSVRHECERWRVSTVDIGADDPATVTVAVPGDYALRAGQWYEEVLQPLGTTAPAAPVLRDGGTYVVIGGTGDIGLDVAERLVRLHRAKVVLVGRSAPDADRAARIRAIDPTGTSVEVHRADAARPAELRAVFDRVGVVHGVLHSVTVPSDRSLAAMDEAWFTTGLAAKTRTLAALAEALDGRRLDFLAVFSSVQSFLGNPGQAAYAAGCTAQDAVARALAGHLPYPVRVVNWGAWTGSALTERHRDRLAAAGVHPLSPQTGFEALSQVLGRQEVQVAVVSGTDDFLARIGVTTAGTDERRPVAAVVPAAVTPAVPAAVPAAPAEAAVPAGAAPGGQAWRAAAADELLALLREVAGIRPGELAPDDLLSRFGFDSIMYTRLSHQVNARWDLDLTPAAFFGVATANDLIDKVLHQHGPALAAHLTVPERETAPTPETALPAPAPALAVPAPAPAAPAPFAGDPAAVAIVGMAGLFPDSDGLDEFWEHLVAGDDLVGEIPADRWDWRRLHGEPEPGQFRTTAKWGGFMRRVDLFDPQFFGISPHEAVAMDPQHRLVLETAWTAIEDAGIRPSALAGTDTGVFIGSSTYDYFELQHALGVPLDGYSTVGRAHAIMSNRVSYLLNLHGPSETLDTACSSSLVAVHRAAEAIRHGDCDVALAGGVNVMASPTLFVDMSQADMLSPDGRCRTFDAAANGIARAEGVGVVVLKRLDAAIADGDVIHAVLRGSAVNHGGRTNSLTAPNPDAQAACVVKAHRRAGVDPRTVTYVETHGTGTELGDPVEVEGLKTAFAELYADHGATCTEAHVTLGAVKTNTGHLEAAAGVTGLIKALLAMRHGEIPGNIHQNTLNPHLRLDGSPLRVPAGREPWRRVRTPDGAEAPLRAGVSSFGLGGVNAHVVVEEFREEPVGGPAGDHLFVLSAKDPERLRSYARRLADWAGANEGVAPAALAHTLRTGRETFSERLAVVADSPRALVAALESWLSDGTAPGVFAGDGQDATTALLLDGSEGNRYLRAVVDAGRLDKVARLWAGGASIDWTELWPGAAPRRVPAPTYPFARESYWLTPGARFDTVQAAEAGLIADADADAGAGTQTDAEDEPAAAAPAPAPVASVPVASVPAAPVPAARPVADAAPAADDPESAVREHVRGLLAAHLGMRPDRLPLDRVLSDAGVDSLGLRRLSRRLGADYGVDIPARMFGVAQTVRAVARAVFEAYGPLPGHEADGPDPAPAAARPSEPAKDGVAALLAGLRNGTVGVDAALAALKGGTGR</sequence>
<feature type="domain" description="Ketosynthase family 3 (KS3)" evidence="13">
    <location>
        <begin position="871"/>
        <end position="1288"/>
    </location>
</feature>
<dbReference type="InterPro" id="IPR049552">
    <property type="entry name" value="PKS_DH_N"/>
</dbReference>
<dbReference type="InterPro" id="IPR054514">
    <property type="entry name" value="RhiE-like_linker"/>
</dbReference>
<keyword evidence="5" id="KW-0597">Phosphoprotein</keyword>
<feature type="region of interest" description="Disordered" evidence="11">
    <location>
        <begin position="843"/>
        <end position="868"/>
    </location>
</feature>
<evidence type="ECO:0000259" key="12">
    <source>
        <dbReference type="PROSITE" id="PS50075"/>
    </source>
</evidence>
<feature type="region of interest" description="Disordered" evidence="11">
    <location>
        <begin position="4360"/>
        <end position="4379"/>
    </location>
</feature>
<dbReference type="Gene3D" id="3.40.47.10">
    <property type="match status" value="3"/>
</dbReference>
<feature type="domain" description="PKS/mFAS DH" evidence="14">
    <location>
        <begin position="1"/>
        <end position="278"/>
    </location>
</feature>
<dbReference type="SMART" id="SM00825">
    <property type="entry name" value="PKS_KS"/>
    <property type="match status" value="3"/>
</dbReference>
<comment type="subcellular location">
    <subcellularLocation>
        <location evidence="1">Cytoplasm</location>
    </subcellularLocation>
</comment>
<dbReference type="SMART" id="SM00823">
    <property type="entry name" value="PKS_PP"/>
    <property type="match status" value="4"/>
</dbReference>
<feature type="domain" description="Carrier" evidence="12">
    <location>
        <begin position="2342"/>
        <end position="2419"/>
    </location>
</feature>
<evidence type="ECO:0000256" key="6">
    <source>
        <dbReference type="ARBA" id="ARBA00022679"/>
    </source>
</evidence>
<dbReference type="InterPro" id="IPR057326">
    <property type="entry name" value="KR_dom"/>
</dbReference>
<dbReference type="PROSITE" id="PS52019">
    <property type="entry name" value="PKS_MFAS_DH"/>
    <property type="match status" value="1"/>
</dbReference>
<dbReference type="InterPro" id="IPR016039">
    <property type="entry name" value="Thiolase-like"/>
</dbReference>
<keyword evidence="6 15" id="KW-0808">Transferase</keyword>
<name>A0ABS4YD04_9ACTN</name>
<comment type="pathway">
    <text evidence="2">Antibiotic biosynthesis.</text>
</comment>
<dbReference type="Gene3D" id="1.10.1200.10">
    <property type="entry name" value="ACP-like"/>
    <property type="match status" value="4"/>
</dbReference>
<dbReference type="PROSITE" id="PS50075">
    <property type="entry name" value="CARRIER"/>
    <property type="match status" value="4"/>
</dbReference>
<evidence type="ECO:0000256" key="3">
    <source>
        <dbReference type="ARBA" id="ARBA00022450"/>
    </source>
</evidence>
<evidence type="ECO:0000259" key="14">
    <source>
        <dbReference type="PROSITE" id="PS52019"/>
    </source>
</evidence>
<feature type="domain" description="Ketosynthase family 3 (KS3)" evidence="13">
    <location>
        <begin position="2466"/>
        <end position="2890"/>
    </location>
</feature>
<dbReference type="InterPro" id="IPR036736">
    <property type="entry name" value="ACP-like_sf"/>
</dbReference>
<comment type="caution">
    <text evidence="15">The sequence shown here is derived from an EMBL/GenBank/DDBJ whole genome shotgun (WGS) entry which is preliminary data.</text>
</comment>
<dbReference type="SMART" id="SM00826">
    <property type="entry name" value="PKS_DH"/>
    <property type="match status" value="1"/>
</dbReference>
<evidence type="ECO:0000256" key="2">
    <source>
        <dbReference type="ARBA" id="ARBA00004792"/>
    </source>
</evidence>
<dbReference type="GO" id="GO:0008168">
    <property type="term" value="F:methyltransferase activity"/>
    <property type="evidence" value="ECO:0007669"/>
    <property type="project" value="UniProtKB-KW"/>
</dbReference>
<keyword evidence="7" id="KW-0677">Repeat</keyword>
<dbReference type="GO" id="GO:0032259">
    <property type="term" value="P:methylation"/>
    <property type="evidence" value="ECO:0007669"/>
    <property type="project" value="UniProtKB-KW"/>
</dbReference>
<keyword evidence="3" id="KW-0596">Phosphopantetheine</keyword>
<dbReference type="Pfam" id="PF14765">
    <property type="entry name" value="PS-DH"/>
    <property type="match status" value="1"/>
</dbReference>
<evidence type="ECO:0000256" key="5">
    <source>
        <dbReference type="ARBA" id="ARBA00022553"/>
    </source>
</evidence>
<dbReference type="InterPro" id="IPR020841">
    <property type="entry name" value="PKS_Beta-ketoAc_synthase_dom"/>
</dbReference>
<dbReference type="Pfam" id="PF16197">
    <property type="entry name" value="KAsynt_C_assoc"/>
    <property type="match status" value="1"/>
</dbReference>
<dbReference type="SUPFAM" id="SSF47336">
    <property type="entry name" value="ACP-like"/>
    <property type="match status" value="4"/>
</dbReference>
<dbReference type="Pfam" id="PF08242">
    <property type="entry name" value="Methyltransf_12"/>
    <property type="match status" value="1"/>
</dbReference>
<feature type="active site" description="Proton donor; for dehydratase activity" evidence="10">
    <location>
        <position position="192"/>
    </location>
</feature>
<evidence type="ECO:0000256" key="11">
    <source>
        <dbReference type="SAM" id="MobiDB-lite"/>
    </source>
</evidence>
<dbReference type="InterPro" id="IPR014030">
    <property type="entry name" value="Ketoacyl_synth_N"/>
</dbReference>
<dbReference type="InterPro" id="IPR018201">
    <property type="entry name" value="Ketoacyl_synth_AS"/>
</dbReference>
<evidence type="ECO:0000256" key="1">
    <source>
        <dbReference type="ARBA" id="ARBA00004496"/>
    </source>
</evidence>
<dbReference type="InterPro" id="IPR014031">
    <property type="entry name" value="Ketoacyl_synth_C"/>
</dbReference>
<dbReference type="InterPro" id="IPR042104">
    <property type="entry name" value="PKS_dehydratase_sf"/>
</dbReference>
<feature type="domain" description="Carrier" evidence="12">
    <location>
        <begin position="3487"/>
        <end position="3561"/>
    </location>
</feature>
<feature type="compositionally biased region" description="Low complexity" evidence="11">
    <location>
        <begin position="296"/>
        <end position="322"/>
    </location>
</feature>
<dbReference type="CDD" id="cd00833">
    <property type="entry name" value="PKS"/>
    <property type="match status" value="3"/>
</dbReference>
<dbReference type="InterPro" id="IPR049551">
    <property type="entry name" value="PKS_DH_C"/>
</dbReference>
<reference evidence="15 16" key="1">
    <citation type="submission" date="2021-03" db="EMBL/GenBank/DDBJ databases">
        <title>Sequencing the genomes of 1000 actinobacteria strains.</title>
        <authorList>
            <person name="Klenk H.-P."/>
        </authorList>
    </citation>
    <scope>NUCLEOTIDE SEQUENCE [LARGE SCALE GENOMIC DNA]</scope>
    <source>
        <strain evidence="15 16">DSM 41480</strain>
    </source>
</reference>
<evidence type="ECO:0000259" key="13">
    <source>
        <dbReference type="PROSITE" id="PS52004"/>
    </source>
</evidence>
<feature type="active site" description="Proton acceptor; for dehydratase activity" evidence="10">
    <location>
        <position position="22"/>
    </location>
</feature>
<feature type="region of interest" description="N-terminal hotdog fold" evidence="10">
    <location>
        <begin position="1"/>
        <end position="121"/>
    </location>
</feature>
<evidence type="ECO:0000256" key="10">
    <source>
        <dbReference type="PROSITE-ProRule" id="PRU01363"/>
    </source>
</evidence>
<feature type="region of interest" description="Disordered" evidence="11">
    <location>
        <begin position="2442"/>
        <end position="2462"/>
    </location>
</feature>
<feature type="region of interest" description="Disordered" evidence="11">
    <location>
        <begin position="4230"/>
        <end position="4249"/>
    </location>
</feature>
<dbReference type="Gene3D" id="3.10.129.110">
    <property type="entry name" value="Polyketide synthase dehydratase"/>
    <property type="match status" value="1"/>
</dbReference>
<dbReference type="InterPro" id="IPR050091">
    <property type="entry name" value="PKS_NRPS_Biosynth_Enz"/>
</dbReference>
<dbReference type="InterPro" id="IPR013968">
    <property type="entry name" value="PKS_KR"/>
</dbReference>
<evidence type="ECO:0000256" key="7">
    <source>
        <dbReference type="ARBA" id="ARBA00022737"/>
    </source>
</evidence>
<dbReference type="PROSITE" id="PS52004">
    <property type="entry name" value="KS3_2"/>
    <property type="match status" value="3"/>
</dbReference>
<dbReference type="Pfam" id="PF21394">
    <property type="entry name" value="Beta-ketacyl_N"/>
    <property type="match status" value="1"/>
</dbReference>
<feature type="compositionally biased region" description="Pro residues" evidence="11">
    <location>
        <begin position="2447"/>
        <end position="2457"/>
    </location>
</feature>
<dbReference type="Gene3D" id="3.40.50.150">
    <property type="entry name" value="Vaccinia Virus protein VP39"/>
    <property type="match status" value="1"/>
</dbReference>
<dbReference type="SMART" id="SM00822">
    <property type="entry name" value="PKS_KR"/>
    <property type="match status" value="3"/>
</dbReference>
<dbReference type="Pfam" id="PF21089">
    <property type="entry name" value="PKS_DH_N"/>
    <property type="match status" value="1"/>
</dbReference>
<dbReference type="Gene3D" id="3.40.50.720">
    <property type="entry name" value="NAD(P)-binding Rossmann-like Domain"/>
    <property type="match status" value="3"/>
</dbReference>
<evidence type="ECO:0000256" key="8">
    <source>
        <dbReference type="ARBA" id="ARBA00023268"/>
    </source>
</evidence>
<dbReference type="PANTHER" id="PTHR43775">
    <property type="entry name" value="FATTY ACID SYNTHASE"/>
    <property type="match status" value="1"/>
</dbReference>
<keyword evidence="4" id="KW-0963">Cytoplasm</keyword>
<dbReference type="Pfam" id="PF02801">
    <property type="entry name" value="Ketoacyl-synt_C"/>
    <property type="match status" value="3"/>
</dbReference>
<dbReference type="InterPro" id="IPR006162">
    <property type="entry name" value="Ppantetheine_attach_site"/>
</dbReference>
<evidence type="ECO:0000313" key="16">
    <source>
        <dbReference type="Proteomes" id="UP001519291"/>
    </source>
</evidence>
<dbReference type="InterPro" id="IPR029063">
    <property type="entry name" value="SAM-dependent_MTases_sf"/>
</dbReference>
<feature type="region of interest" description="C-terminal hotdog fold" evidence="10">
    <location>
        <begin position="131"/>
        <end position="278"/>
    </location>
</feature>
<dbReference type="Gene3D" id="3.30.70.3290">
    <property type="match status" value="1"/>
</dbReference>
<dbReference type="PROSITE" id="PS00606">
    <property type="entry name" value="KS3_1"/>
    <property type="match status" value="2"/>
</dbReference>